<feature type="compositionally biased region" description="Polar residues" evidence="8">
    <location>
        <begin position="626"/>
        <end position="641"/>
    </location>
</feature>
<accession>A0ABM3GI29</accession>
<evidence type="ECO:0000256" key="1">
    <source>
        <dbReference type="ARBA" id="ARBA00004245"/>
    </source>
</evidence>
<keyword evidence="2 5" id="KW-0547">Nucleotide-binding</keyword>
<evidence type="ECO:0000256" key="8">
    <source>
        <dbReference type="SAM" id="MobiDB-lite"/>
    </source>
</evidence>
<reference evidence="11" key="1">
    <citation type="submission" date="2025-08" db="UniProtKB">
        <authorList>
            <consortium name="RefSeq"/>
        </authorList>
    </citation>
    <scope>IDENTIFICATION</scope>
    <source>
        <tissue evidence="11">Thorax and Abdomen</tissue>
    </source>
</reference>
<organism evidence="10 11">
    <name type="scientific">Neodiprion lecontei</name>
    <name type="common">Redheaded pine sawfly</name>
    <dbReference type="NCBI Taxonomy" id="441921"/>
    <lineage>
        <taxon>Eukaryota</taxon>
        <taxon>Metazoa</taxon>
        <taxon>Ecdysozoa</taxon>
        <taxon>Arthropoda</taxon>
        <taxon>Hexapoda</taxon>
        <taxon>Insecta</taxon>
        <taxon>Pterygota</taxon>
        <taxon>Neoptera</taxon>
        <taxon>Endopterygota</taxon>
        <taxon>Hymenoptera</taxon>
        <taxon>Tenthredinoidea</taxon>
        <taxon>Diprionidae</taxon>
        <taxon>Diprioninae</taxon>
        <taxon>Neodiprion</taxon>
    </lineage>
</organism>
<dbReference type="Pfam" id="PF00225">
    <property type="entry name" value="Kinesin"/>
    <property type="match status" value="1"/>
</dbReference>
<keyword evidence="4" id="KW-0206">Cytoskeleton</keyword>
<dbReference type="SMART" id="SM00129">
    <property type="entry name" value="KISc"/>
    <property type="match status" value="1"/>
</dbReference>
<dbReference type="PROSITE" id="PS50067">
    <property type="entry name" value="KINESIN_MOTOR_2"/>
    <property type="match status" value="1"/>
</dbReference>
<evidence type="ECO:0000256" key="6">
    <source>
        <dbReference type="RuleBase" id="RU000394"/>
    </source>
</evidence>
<gene>
    <name evidence="11" type="primary">LOC107216763</name>
</gene>
<dbReference type="GeneID" id="107216763"/>
<dbReference type="Proteomes" id="UP000829291">
    <property type="component" value="Chromosome 6"/>
</dbReference>
<evidence type="ECO:0000256" key="7">
    <source>
        <dbReference type="SAM" id="Coils"/>
    </source>
</evidence>
<evidence type="ECO:0000259" key="9">
    <source>
        <dbReference type="PROSITE" id="PS50067"/>
    </source>
</evidence>
<dbReference type="RefSeq" id="XP_046599919.1">
    <property type="nucleotide sequence ID" value="XM_046743963.1"/>
</dbReference>
<keyword evidence="10" id="KW-1185">Reference proteome</keyword>
<dbReference type="InterPro" id="IPR019821">
    <property type="entry name" value="Kinesin_motor_CS"/>
</dbReference>
<dbReference type="InterPro" id="IPR036961">
    <property type="entry name" value="Kinesin_motor_dom_sf"/>
</dbReference>
<comment type="subcellular location">
    <subcellularLocation>
        <location evidence="1">Cytoplasm</location>
        <location evidence="1">Cytoskeleton</location>
    </subcellularLocation>
</comment>
<keyword evidence="7" id="KW-0175">Coiled coil</keyword>
<dbReference type="InterPro" id="IPR001752">
    <property type="entry name" value="Kinesin_motor_dom"/>
</dbReference>
<dbReference type="Gene3D" id="3.40.850.10">
    <property type="entry name" value="Kinesin motor domain"/>
    <property type="match status" value="1"/>
</dbReference>
<evidence type="ECO:0000256" key="5">
    <source>
        <dbReference type="PROSITE-ProRule" id="PRU00283"/>
    </source>
</evidence>
<name>A0ABM3GI29_NEOLC</name>
<evidence type="ECO:0000256" key="2">
    <source>
        <dbReference type="ARBA" id="ARBA00022741"/>
    </source>
</evidence>
<evidence type="ECO:0000256" key="3">
    <source>
        <dbReference type="ARBA" id="ARBA00022840"/>
    </source>
</evidence>
<proteinExistence type="inferred from homology"/>
<dbReference type="PANTHER" id="PTHR47968">
    <property type="entry name" value="CENTROMERE PROTEIN E"/>
    <property type="match status" value="1"/>
</dbReference>
<dbReference type="InterPro" id="IPR027640">
    <property type="entry name" value="Kinesin-like_fam"/>
</dbReference>
<evidence type="ECO:0000313" key="11">
    <source>
        <dbReference type="RefSeq" id="XP_046599919.1"/>
    </source>
</evidence>
<dbReference type="PRINTS" id="PR00380">
    <property type="entry name" value="KINESINHEAVY"/>
</dbReference>
<comment type="similarity">
    <text evidence="5 6">Belongs to the TRAFAC class myosin-kinesin ATPase superfamily. Kinesin family.</text>
</comment>
<dbReference type="SUPFAM" id="SSF52540">
    <property type="entry name" value="P-loop containing nucleoside triphosphate hydrolases"/>
    <property type="match status" value="1"/>
</dbReference>
<sequence>MVKNEIKVFARLRPELKRRNVVNYEIHRRPKKHVEEDYLVLWGAQKSINEFIDNRPESWNFAFHKIFDHAARQDEVFEDVAKPVIQSVLNGYNATIFAYGQTGSGKTFSITGDSEGYEDRGILPRTIQHLFQTIQKNPENLYSVEIAYLEIYNENGYDLLDPKHEVVAKLEDLPRVTIQEDEAGRLHLKNLSFRVVENEKDALALLFLGDTKRAIAETPMNPQSSRSHCIFTIVVSVRQYGAEKYLKKAKMHLVDLAGSERVYKCCISGSILTEAKHINLSLHYLEQVIVCLGQQNASHIPYRNSLLTAILRDSLGGNCLTTMLATLSISKTNLEETISTCRFSQRVALIKNDVNLVFERNAEDENKFLKIEVERLRKQLALLTDQPKNEELTPSEKQDLDYQVDKFLQSAFATIDWKNDERKIRYCRNILRSKLRSKNEENDCLTGDLRRRMSDPQILNGAEIHMLHKALQGEQSRLSDNLTLLKSLKSEVTELKSVSSSGQQEQSIVKTCSDAVENLLQDSDPTPRRDSKDLFAPVEALTLARSQPKNEDQETKKEIFEPSKPLRKAMSESGRARRRMKVSDFLSNECLKLNEDVEKRKATIKTASEESDSGHVRNPGTEPEASRSSGLNSPALTNSNRRIPIEGDNSGASSTGESSIRAEASLVMSSFLPSKFLQDLLRSVEDSEIHSEHQKREENFHDADILSRCRLPDGENSSWCEKSCSGLISTPEKRDETDLTEPAGEFQALTEIPNPDKGLEEDDDFMKSLPLTGDQEIDKEIIAFYRAKRSGGTY</sequence>
<protein>
    <recommendedName>
        <fullName evidence="6">Kinesin-like protein</fullName>
    </recommendedName>
</protein>
<keyword evidence="6" id="KW-0493">Microtubule</keyword>
<feature type="binding site" evidence="5">
    <location>
        <begin position="100"/>
        <end position="107"/>
    </location>
    <ligand>
        <name>ATP</name>
        <dbReference type="ChEBI" id="CHEBI:30616"/>
    </ligand>
</feature>
<evidence type="ECO:0000256" key="4">
    <source>
        <dbReference type="ARBA" id="ARBA00023212"/>
    </source>
</evidence>
<keyword evidence="3 5" id="KW-0067">ATP-binding</keyword>
<feature type="region of interest" description="Disordered" evidence="8">
    <location>
        <begin position="542"/>
        <end position="580"/>
    </location>
</feature>
<feature type="compositionally biased region" description="Basic and acidic residues" evidence="8">
    <location>
        <begin position="548"/>
        <end position="561"/>
    </location>
</feature>
<feature type="domain" description="Kinesin motor" evidence="9">
    <location>
        <begin position="5"/>
        <end position="350"/>
    </location>
</feature>
<keyword evidence="5 6" id="KW-0505">Motor protein</keyword>
<keyword evidence="4" id="KW-0963">Cytoplasm</keyword>
<feature type="region of interest" description="Disordered" evidence="8">
    <location>
        <begin position="603"/>
        <end position="657"/>
    </location>
</feature>
<dbReference type="InterPro" id="IPR027417">
    <property type="entry name" value="P-loop_NTPase"/>
</dbReference>
<dbReference type="PROSITE" id="PS00411">
    <property type="entry name" value="KINESIN_MOTOR_1"/>
    <property type="match status" value="1"/>
</dbReference>
<feature type="coiled-coil region" evidence="7">
    <location>
        <begin position="359"/>
        <end position="386"/>
    </location>
</feature>
<dbReference type="PANTHER" id="PTHR47968:SF67">
    <property type="entry name" value="KINESIN MOTOR DOMAIN-CONTAINING PROTEIN"/>
    <property type="match status" value="1"/>
</dbReference>
<evidence type="ECO:0000313" key="10">
    <source>
        <dbReference type="Proteomes" id="UP000829291"/>
    </source>
</evidence>